<reference evidence="1" key="1">
    <citation type="submission" date="2018-05" db="EMBL/GenBank/DDBJ databases">
        <authorList>
            <person name="Lanie J.A."/>
            <person name="Ng W.-L."/>
            <person name="Kazmierczak K.M."/>
            <person name="Andrzejewski T.M."/>
            <person name="Davidsen T.M."/>
            <person name="Wayne K.J."/>
            <person name="Tettelin H."/>
            <person name="Glass J.I."/>
            <person name="Rusch D."/>
            <person name="Podicherti R."/>
            <person name="Tsui H.-C.T."/>
            <person name="Winkler M.E."/>
        </authorList>
    </citation>
    <scope>NUCLEOTIDE SEQUENCE</scope>
</reference>
<gene>
    <name evidence="1" type="ORF">METZ01_LOCUS15497</name>
</gene>
<dbReference type="EMBL" id="UINC01000884">
    <property type="protein sequence ID" value="SUZ62643.1"/>
    <property type="molecule type" value="Genomic_DNA"/>
</dbReference>
<dbReference type="GO" id="GO:0016603">
    <property type="term" value="F:glutaminyl-peptide cyclotransferase activity"/>
    <property type="evidence" value="ECO:0007669"/>
    <property type="project" value="InterPro"/>
</dbReference>
<dbReference type="InterPro" id="IPR007788">
    <property type="entry name" value="QCT"/>
</dbReference>
<dbReference type="PANTHER" id="PTHR31270">
    <property type="entry name" value="GLUTAMINYL-PEPTIDE CYCLOTRANSFERASE"/>
    <property type="match status" value="1"/>
</dbReference>
<dbReference type="SUPFAM" id="SSF63829">
    <property type="entry name" value="Calcium-dependent phosphotriesterase"/>
    <property type="match status" value="1"/>
</dbReference>
<organism evidence="1">
    <name type="scientific">marine metagenome</name>
    <dbReference type="NCBI Taxonomy" id="408172"/>
    <lineage>
        <taxon>unclassified sequences</taxon>
        <taxon>metagenomes</taxon>
        <taxon>ecological metagenomes</taxon>
    </lineage>
</organism>
<evidence type="ECO:0000313" key="1">
    <source>
        <dbReference type="EMBL" id="SUZ62643.1"/>
    </source>
</evidence>
<dbReference type="PROSITE" id="PS51257">
    <property type="entry name" value="PROKAR_LIPOPROTEIN"/>
    <property type="match status" value="1"/>
</dbReference>
<name>A0A381PAW8_9ZZZZ</name>
<proteinExistence type="predicted"/>
<accession>A0A381PAW8</accession>
<dbReference type="AlphaFoldDB" id="A0A381PAW8"/>
<protein>
    <recommendedName>
        <fullName evidence="2">Glutamine cyclotransferase</fullName>
    </recommendedName>
</protein>
<dbReference type="Pfam" id="PF05096">
    <property type="entry name" value="Glu_cyclase_2"/>
    <property type="match status" value="1"/>
</dbReference>
<sequence length="274" mass="29441">MTGTDLRRSPTRALAVLLVAVLAACGSGEPTPADGPEAVRRLVPRVVATHPHDPESFTQGLELVDGRLFETTGLYGRSGIREVDRSTGRVLRSAPLDPTWFGEGFTALGDGRALQLTWKAGRAVVWDLGDLTVVDTRTYGGQGWGLCRLDGATLVQSDGSATLTLRNPDSFQRLSQVEVILDGRPVDRLNELECVNGTVWANVWRTDRIVAVEVASGRVTAVVDASDLVADRSGFGSDDVLNGIAHDPEAGRFLLTGKRWPVLFEVVFEPAPIG</sequence>
<evidence type="ECO:0008006" key="2">
    <source>
        <dbReference type="Google" id="ProtNLM"/>
    </source>
</evidence>
<dbReference type="PANTHER" id="PTHR31270:SF1">
    <property type="entry name" value="GLUTAMINYL-PEPTIDE CYCLOTRANSFERASE"/>
    <property type="match status" value="1"/>
</dbReference>